<dbReference type="InterPro" id="IPR015590">
    <property type="entry name" value="Aldehyde_DH_dom"/>
</dbReference>
<evidence type="ECO:0000256" key="1">
    <source>
        <dbReference type="ARBA" id="ARBA00009986"/>
    </source>
</evidence>
<keyword evidence="6" id="KW-1185">Reference proteome</keyword>
<proteinExistence type="inferred from homology"/>
<comment type="similarity">
    <text evidence="1">Belongs to the aldehyde dehydrogenase family.</text>
</comment>
<feature type="compositionally biased region" description="Low complexity" evidence="3">
    <location>
        <begin position="103"/>
        <end position="119"/>
    </location>
</feature>
<feature type="region of interest" description="Disordered" evidence="3">
    <location>
        <begin position="98"/>
        <end position="119"/>
    </location>
</feature>
<comment type="caution">
    <text evidence="5">The sequence shown here is derived from an EMBL/GenBank/DDBJ whole genome shotgun (WGS) entry which is preliminary data.</text>
</comment>
<keyword evidence="2" id="KW-0560">Oxidoreductase</keyword>
<dbReference type="SUPFAM" id="SSF53720">
    <property type="entry name" value="ALDH-like"/>
    <property type="match status" value="1"/>
</dbReference>
<evidence type="ECO:0000313" key="6">
    <source>
        <dbReference type="Proteomes" id="UP001522868"/>
    </source>
</evidence>
<evidence type="ECO:0000256" key="3">
    <source>
        <dbReference type="SAM" id="MobiDB-lite"/>
    </source>
</evidence>
<dbReference type="PANTHER" id="PTHR42804">
    <property type="entry name" value="ALDEHYDE DEHYDROGENASE"/>
    <property type="match status" value="1"/>
</dbReference>
<dbReference type="Gene3D" id="3.40.605.10">
    <property type="entry name" value="Aldehyde Dehydrogenase, Chain A, domain 1"/>
    <property type="match status" value="1"/>
</dbReference>
<dbReference type="EMBL" id="JALPTH010000044">
    <property type="protein sequence ID" value="MCK8681541.1"/>
    <property type="molecule type" value="Genomic_DNA"/>
</dbReference>
<organism evidence="5 6">
    <name type="scientific">Streptomyces lichenis</name>
    <dbReference type="NCBI Taxonomy" id="2306967"/>
    <lineage>
        <taxon>Bacteria</taxon>
        <taxon>Bacillati</taxon>
        <taxon>Actinomycetota</taxon>
        <taxon>Actinomycetes</taxon>
        <taxon>Kitasatosporales</taxon>
        <taxon>Streptomycetaceae</taxon>
        <taxon>Streptomyces</taxon>
    </lineage>
</organism>
<dbReference type="PANTHER" id="PTHR42804:SF1">
    <property type="entry name" value="ALDEHYDE DEHYDROGENASE-RELATED"/>
    <property type="match status" value="1"/>
</dbReference>
<evidence type="ECO:0000259" key="4">
    <source>
        <dbReference type="Pfam" id="PF00171"/>
    </source>
</evidence>
<gene>
    <name evidence="5" type="ORF">M1O15_29920</name>
</gene>
<evidence type="ECO:0000256" key="2">
    <source>
        <dbReference type="ARBA" id="ARBA00023002"/>
    </source>
</evidence>
<dbReference type="Proteomes" id="UP001522868">
    <property type="component" value="Unassembled WGS sequence"/>
</dbReference>
<dbReference type="InterPro" id="IPR016161">
    <property type="entry name" value="Ald_DH/histidinol_DH"/>
</dbReference>
<reference evidence="5 6" key="1">
    <citation type="submission" date="2022-04" db="EMBL/GenBank/DDBJ databases">
        <title>Streptomyces sp. nov. LCR6-01 isolated from Lichen of Dirinaria sp.</title>
        <authorList>
            <person name="Kanchanasin P."/>
            <person name="Tanasupawat S."/>
            <person name="Phongsopitanun W."/>
        </authorList>
    </citation>
    <scope>NUCLEOTIDE SEQUENCE [LARGE SCALE GENOMIC DNA]</scope>
    <source>
        <strain evidence="5 6">LCR6-01</strain>
    </source>
</reference>
<dbReference type="Pfam" id="PF00171">
    <property type="entry name" value="Aldedh"/>
    <property type="match status" value="1"/>
</dbReference>
<dbReference type="InterPro" id="IPR016162">
    <property type="entry name" value="Ald_DH_N"/>
</dbReference>
<dbReference type="RefSeq" id="WP_248637367.1">
    <property type="nucleotide sequence ID" value="NZ_JALPTH010000044.1"/>
</dbReference>
<feature type="domain" description="Aldehyde dehydrogenase" evidence="4">
    <location>
        <begin position="13"/>
        <end position="101"/>
    </location>
</feature>
<evidence type="ECO:0000313" key="5">
    <source>
        <dbReference type="EMBL" id="MCK8681541.1"/>
    </source>
</evidence>
<accession>A0ABT0IJR4</accession>
<name>A0ABT0IJR4_9ACTN</name>
<protein>
    <submittedName>
        <fullName evidence="5">Aldehyde dehydrogenase family protein</fullName>
    </submittedName>
</protein>
<sequence>MREARQLYINGEWTTPADGTVQELTGPARGRVGGRTVLGGGADVERAIRAAREACPAFGATSPAERIGLLEAVGAEYARRAEDRAQAVTAELGSPISLSRTLAPGSSPAAWASPACPTP</sequence>